<reference evidence="3" key="1">
    <citation type="journal article" date="2019" name="Int. J. Syst. Evol. Microbiol.">
        <title>The Global Catalogue of Microorganisms (GCM) 10K type strain sequencing project: providing services to taxonomists for standard genome sequencing and annotation.</title>
        <authorList>
            <consortium name="The Broad Institute Genomics Platform"/>
            <consortium name="The Broad Institute Genome Sequencing Center for Infectious Disease"/>
            <person name="Wu L."/>
            <person name="Ma J."/>
        </authorList>
    </citation>
    <scope>NUCLEOTIDE SEQUENCE [LARGE SCALE GENOMIC DNA]</scope>
    <source>
        <strain evidence="3">CGMCC 4.7329</strain>
    </source>
</reference>
<organism evidence="2 3">
    <name type="scientific">Nocardia rhizosphaerihabitans</name>
    <dbReference type="NCBI Taxonomy" id="1691570"/>
    <lineage>
        <taxon>Bacteria</taxon>
        <taxon>Bacillati</taxon>
        <taxon>Actinomycetota</taxon>
        <taxon>Actinomycetes</taxon>
        <taxon>Mycobacteriales</taxon>
        <taxon>Nocardiaceae</taxon>
        <taxon>Nocardia</taxon>
    </lineage>
</organism>
<keyword evidence="3" id="KW-1185">Reference proteome</keyword>
<dbReference type="RefSeq" id="WP_189029579.1">
    <property type="nucleotide sequence ID" value="NZ_BMNE01000004.1"/>
</dbReference>
<dbReference type="InterPro" id="IPR024079">
    <property type="entry name" value="MetalloPept_cat_dom_sf"/>
</dbReference>
<dbReference type="EMBL" id="BMNE01000004">
    <property type="protein sequence ID" value="GGN83406.1"/>
    <property type="molecule type" value="Genomic_DNA"/>
</dbReference>
<evidence type="ECO:0000313" key="3">
    <source>
        <dbReference type="Proteomes" id="UP000658127"/>
    </source>
</evidence>
<proteinExistence type="predicted"/>
<dbReference type="SUPFAM" id="SSF55486">
    <property type="entry name" value="Metalloproteases ('zincins'), catalytic domain"/>
    <property type="match status" value="1"/>
</dbReference>
<name>A0ABQ2KIK2_9NOCA</name>
<feature type="domain" description="Peptidase M12A" evidence="1">
    <location>
        <begin position="161"/>
        <end position="226"/>
    </location>
</feature>
<dbReference type="Pfam" id="PF01400">
    <property type="entry name" value="Astacin"/>
    <property type="match status" value="1"/>
</dbReference>
<evidence type="ECO:0000259" key="1">
    <source>
        <dbReference type="Pfam" id="PF01400"/>
    </source>
</evidence>
<protein>
    <recommendedName>
        <fullName evidence="1">Peptidase M12A domain-containing protein</fullName>
    </recommendedName>
</protein>
<sequence>MPTQPDHEHNGLYDFAATASPPEDPGCVIPTLPSRLLERAAEIAAQINPVNAPLTQGATAEGGLPQVAELAVLSSKYWGFQRRTLSVSFMETTGADLKQRILSHMNAWGIGVNFALTNGTGQVRISRTGQGYWSYLGTDVLLIPQSRPTMNLQGFTMNTSEAEYKRVVRHETGHTLGFPHEHLRRALINRLDVAKTIAYFRDTFGWSEQQTRSNVLTPLDERSIMATPQADQDSIMCYQLPGQITTDGQPIRGGSDINAIDFAFARSIYPRGGPIFAQAADWDEAEDVSVESALAQAYATAG</sequence>
<dbReference type="Gene3D" id="3.40.390.10">
    <property type="entry name" value="Collagenase (Catalytic Domain)"/>
    <property type="match status" value="1"/>
</dbReference>
<dbReference type="Proteomes" id="UP000658127">
    <property type="component" value="Unassembled WGS sequence"/>
</dbReference>
<evidence type="ECO:0000313" key="2">
    <source>
        <dbReference type="EMBL" id="GGN83406.1"/>
    </source>
</evidence>
<dbReference type="InterPro" id="IPR001506">
    <property type="entry name" value="Peptidase_M12A"/>
</dbReference>
<gene>
    <name evidence="2" type="ORF">GCM10011610_35690</name>
</gene>
<comment type="caution">
    <text evidence="2">The sequence shown here is derived from an EMBL/GenBank/DDBJ whole genome shotgun (WGS) entry which is preliminary data.</text>
</comment>
<accession>A0ABQ2KIK2</accession>